<comment type="caution">
    <text evidence="1">The sequence shown here is derived from an EMBL/GenBank/DDBJ whole genome shotgun (WGS) entry which is preliminary data.</text>
</comment>
<proteinExistence type="predicted"/>
<protein>
    <submittedName>
        <fullName evidence="1">Uncharacterized protein</fullName>
    </submittedName>
</protein>
<gene>
    <name evidence="1" type="ORF">QQF64_017640</name>
</gene>
<name>A0ABR3LJ89_9TELE</name>
<reference evidence="1 2" key="1">
    <citation type="submission" date="2023-09" db="EMBL/GenBank/DDBJ databases">
        <authorList>
            <person name="Wang M."/>
        </authorList>
    </citation>
    <scope>NUCLEOTIDE SEQUENCE [LARGE SCALE GENOMIC DNA]</scope>
    <source>
        <strain evidence="1">GT-2023</strain>
        <tissue evidence="1">Liver</tissue>
    </source>
</reference>
<accession>A0ABR3LJ89</accession>
<sequence>MCHTTYCLALIVLNNLENKTSLRDNTLSTLFEQILRDRSHVHPGLSLSLSRCGRAVPRALAATRSVSPVIQLCEARLEGPAFSSGQRPLLPPPLPRQP</sequence>
<dbReference type="Proteomes" id="UP001558613">
    <property type="component" value="Unassembled WGS sequence"/>
</dbReference>
<keyword evidence="2" id="KW-1185">Reference proteome</keyword>
<evidence type="ECO:0000313" key="2">
    <source>
        <dbReference type="Proteomes" id="UP001558613"/>
    </source>
</evidence>
<organism evidence="1 2">
    <name type="scientific">Cirrhinus molitorella</name>
    <name type="common">mud carp</name>
    <dbReference type="NCBI Taxonomy" id="172907"/>
    <lineage>
        <taxon>Eukaryota</taxon>
        <taxon>Metazoa</taxon>
        <taxon>Chordata</taxon>
        <taxon>Craniata</taxon>
        <taxon>Vertebrata</taxon>
        <taxon>Euteleostomi</taxon>
        <taxon>Actinopterygii</taxon>
        <taxon>Neopterygii</taxon>
        <taxon>Teleostei</taxon>
        <taxon>Ostariophysi</taxon>
        <taxon>Cypriniformes</taxon>
        <taxon>Cyprinidae</taxon>
        <taxon>Labeoninae</taxon>
        <taxon>Labeonini</taxon>
        <taxon>Cirrhinus</taxon>
    </lineage>
</organism>
<evidence type="ECO:0000313" key="1">
    <source>
        <dbReference type="EMBL" id="KAL1252947.1"/>
    </source>
</evidence>
<dbReference type="EMBL" id="JAYMGO010000021">
    <property type="protein sequence ID" value="KAL1252947.1"/>
    <property type="molecule type" value="Genomic_DNA"/>
</dbReference>